<dbReference type="Pfam" id="PF20703">
    <property type="entry name" value="nSTAND1"/>
    <property type="match status" value="1"/>
</dbReference>
<dbReference type="PRINTS" id="PR00320">
    <property type="entry name" value="GPROTEINBRPT"/>
</dbReference>
<dbReference type="SUPFAM" id="SSF50978">
    <property type="entry name" value="WD40 repeat-like"/>
    <property type="match status" value="1"/>
</dbReference>
<comment type="caution">
    <text evidence="5">The sequence shown here is derived from an EMBL/GenBank/DDBJ whole genome shotgun (WGS) entry which is preliminary data.</text>
</comment>
<feature type="repeat" description="WD" evidence="3">
    <location>
        <begin position="634"/>
        <end position="665"/>
    </location>
</feature>
<proteinExistence type="predicted"/>
<organism evidence="5 6">
    <name type="scientific">Pseudosporangium ferrugineum</name>
    <dbReference type="NCBI Taxonomy" id="439699"/>
    <lineage>
        <taxon>Bacteria</taxon>
        <taxon>Bacillati</taxon>
        <taxon>Actinomycetota</taxon>
        <taxon>Actinomycetes</taxon>
        <taxon>Micromonosporales</taxon>
        <taxon>Micromonosporaceae</taxon>
        <taxon>Pseudosporangium</taxon>
    </lineage>
</organism>
<evidence type="ECO:0000256" key="2">
    <source>
        <dbReference type="ARBA" id="ARBA00022737"/>
    </source>
</evidence>
<evidence type="ECO:0000313" key="5">
    <source>
        <dbReference type="EMBL" id="PRY31405.1"/>
    </source>
</evidence>
<feature type="repeat" description="WD" evidence="3">
    <location>
        <begin position="903"/>
        <end position="933"/>
    </location>
</feature>
<dbReference type="CDD" id="cd00200">
    <property type="entry name" value="WD40"/>
    <property type="match status" value="1"/>
</dbReference>
<dbReference type="SMART" id="SM00530">
    <property type="entry name" value="HTH_XRE"/>
    <property type="match status" value="1"/>
</dbReference>
<dbReference type="InterPro" id="IPR027417">
    <property type="entry name" value="P-loop_NTPase"/>
</dbReference>
<dbReference type="SMART" id="SM00320">
    <property type="entry name" value="WD40"/>
    <property type="match status" value="13"/>
</dbReference>
<feature type="repeat" description="WD" evidence="3">
    <location>
        <begin position="1166"/>
        <end position="1199"/>
    </location>
</feature>
<dbReference type="SUPFAM" id="SSF52540">
    <property type="entry name" value="P-loop containing nucleoside triphosphate hydrolases"/>
    <property type="match status" value="1"/>
</dbReference>
<dbReference type="PANTHER" id="PTHR19879">
    <property type="entry name" value="TRANSCRIPTION INITIATION FACTOR TFIID"/>
    <property type="match status" value="1"/>
</dbReference>
<dbReference type="EMBL" id="PVZG01000003">
    <property type="protein sequence ID" value="PRY31405.1"/>
    <property type="molecule type" value="Genomic_DNA"/>
</dbReference>
<dbReference type="RefSeq" id="WP_211303690.1">
    <property type="nucleotide sequence ID" value="NZ_PVZG01000003.1"/>
</dbReference>
<accession>A0A2T0SDA5</accession>
<dbReference type="InterPro" id="IPR015943">
    <property type="entry name" value="WD40/YVTN_repeat-like_dom_sf"/>
</dbReference>
<dbReference type="InterPro" id="IPR036322">
    <property type="entry name" value="WD40_repeat_dom_sf"/>
</dbReference>
<dbReference type="PROSITE" id="PS00678">
    <property type="entry name" value="WD_REPEATS_1"/>
    <property type="match status" value="4"/>
</dbReference>
<dbReference type="InterPro" id="IPR001387">
    <property type="entry name" value="Cro/C1-type_HTH"/>
</dbReference>
<dbReference type="InterPro" id="IPR020472">
    <property type="entry name" value="WD40_PAC1"/>
</dbReference>
<dbReference type="InterPro" id="IPR019775">
    <property type="entry name" value="WD40_repeat_CS"/>
</dbReference>
<dbReference type="SUPFAM" id="SSF50998">
    <property type="entry name" value="Quinoprotein alcohol dehydrogenase-like"/>
    <property type="match status" value="1"/>
</dbReference>
<keyword evidence="2" id="KW-0677">Repeat</keyword>
<keyword evidence="1 3" id="KW-0853">WD repeat</keyword>
<protein>
    <submittedName>
        <fullName evidence="5">WD40 repeat protein</fullName>
    </submittedName>
</protein>
<dbReference type="Proteomes" id="UP000239209">
    <property type="component" value="Unassembled WGS sequence"/>
</dbReference>
<dbReference type="Gene3D" id="2.130.10.10">
    <property type="entry name" value="YVTN repeat-like/Quinoprotein amine dehydrogenase"/>
    <property type="match status" value="4"/>
</dbReference>
<feature type="repeat" description="WD" evidence="3">
    <location>
        <begin position="1040"/>
        <end position="1072"/>
    </location>
</feature>
<dbReference type="InterPro" id="IPR011047">
    <property type="entry name" value="Quinoprotein_ADH-like_sf"/>
</dbReference>
<feature type="domain" description="HTH cro/C1-type" evidence="4">
    <location>
        <begin position="21"/>
        <end position="77"/>
    </location>
</feature>
<dbReference type="PANTHER" id="PTHR19879:SF9">
    <property type="entry name" value="TRANSCRIPTION INITIATION FACTOR TFIID SUBUNIT 5"/>
    <property type="match status" value="1"/>
</dbReference>
<feature type="repeat" description="WD" evidence="3">
    <location>
        <begin position="858"/>
        <end position="899"/>
    </location>
</feature>
<dbReference type="InterPro" id="IPR001680">
    <property type="entry name" value="WD40_rpt"/>
</dbReference>
<sequence>MAGTERALSDDDGPLTRFAADLRKLRQKAGLPPYRELGRRAHYSAAALSDAAGGRRLPSLAVTLAYVAACDGDTQAWEQRWHSVAAELSTGNAPEEPAAHDGEPAPYLGLAAFGTADAGRFFGRERLVDELGTRVAGHRFVVVVGASGSGKSSLLQAGLLHRVLAEGLPGTAGITPLVLTPGSHPLEECAARLAALTGATATSVHAALRDDPRALHRTALQILADRPAGAEVLVVVDQFEEVFTLCADAGERARFIEVLAAAARASNSRTRVVLGLRADFYAHCAHHPELLDALRDAQLLVGPMTTAELREAVTRPALDAGCRVENALVAELIGDAAGQPGVLPLVSHALLETWRRRRGTTLTLAGYHAAGGLDRSIARAAEAVYTGLSEGEREWARRLFVRLVALGEGTEDTRRRLDRAELDPAAPETTAVLERLAAARLVILDRHSVQLTHEALVRRWPRLQGWLTDDREGLRIHRQLTDAADAWQRLDRDPGAVYRGSRLDRADRWAAAGGRNALNARERDFLGASLAEQAREQAVARRRITRLRQFLAALTVLLVLTTGATAYAVRARQVSVGQRNLAITQKVLSQAAALRATNPALAMQLRLAAYRLAPVPEARASLLNMFTTPYAALLTGPSGAVQALAFSPDGRTLVAGDDDAVRLWDTADPNRPGRPALLTGLAGPFPSVAYSPDGRTVAAVGVDRAGLWDVTDPVRPRFRASIARPAGKIAFSPDGRTLAAGGGNAVRRWDLGDPDNPRELPPFPVGAGPVYDVAFGDGGRTLAAAVPAAGESLAGRHEVRLWNLARPGAPVTLAAEAGFVQVLAFTPDGRGLATGHGDDALTLWDVRDPARPVRLDRLTAATAAVNEAAFGPDGHTLATAGADREIQLWDVTDLRHARAVATLQGATAPVTTLAFRPDGRTLAAANSDGIVRLESVAEYTFPARAGGGVEVVDFSADGGTLVSGHADGTVGVAAAADPYRPVLFPAGPSGLPIVAVALAPDGRTLASTDATGAVVLWDLRGRRIAVVAPRPRSLVPVTPALAFAPDGRTLAASGRDNSVRLWDVADPRRPRALAGIDGLSAAVNSVAFSPDGRLLATAGDGTGSGLWDLADLRRPRRLSVLTGPAPGPVLAVAFGAGGRTLALANPDRTVGLWDVADPARPRAVTILSAASRVYSVAFSPDGRRLAAGTIHGTTSVWDVTDPGRPPVELTSSGPVHSVAFGPDNHVLATAGVDWRGVNGSLRLWEMDPERVAVRVCGLARPAITRTEWRQFFPGLAYRPPCP</sequence>
<keyword evidence="6" id="KW-1185">Reference proteome</keyword>
<dbReference type="PROSITE" id="PS50294">
    <property type="entry name" value="WD_REPEATS_REGION"/>
    <property type="match status" value="6"/>
</dbReference>
<evidence type="ECO:0000256" key="3">
    <source>
        <dbReference type="PROSITE-ProRule" id="PRU00221"/>
    </source>
</evidence>
<reference evidence="5 6" key="1">
    <citation type="submission" date="2018-03" db="EMBL/GenBank/DDBJ databases">
        <title>Genomic Encyclopedia of Archaeal and Bacterial Type Strains, Phase II (KMG-II): from individual species to whole genera.</title>
        <authorList>
            <person name="Goeker M."/>
        </authorList>
    </citation>
    <scope>NUCLEOTIDE SEQUENCE [LARGE SCALE GENOMIC DNA]</scope>
    <source>
        <strain evidence="5 6">DSM 45348</strain>
    </source>
</reference>
<name>A0A2T0SDA5_9ACTN</name>
<evidence type="ECO:0000259" key="4">
    <source>
        <dbReference type="SMART" id="SM00530"/>
    </source>
</evidence>
<dbReference type="Pfam" id="PF00400">
    <property type="entry name" value="WD40"/>
    <property type="match status" value="8"/>
</dbReference>
<dbReference type="PROSITE" id="PS50082">
    <property type="entry name" value="WD_REPEATS_2"/>
    <property type="match status" value="8"/>
</dbReference>
<evidence type="ECO:0000256" key="1">
    <source>
        <dbReference type="ARBA" id="ARBA00022574"/>
    </source>
</evidence>
<gene>
    <name evidence="5" type="ORF">CLV70_103292</name>
</gene>
<feature type="repeat" description="WD" evidence="3">
    <location>
        <begin position="1076"/>
        <end position="1117"/>
    </location>
</feature>
<feature type="repeat" description="WD" evidence="3">
    <location>
        <begin position="813"/>
        <end position="847"/>
    </location>
</feature>
<dbReference type="InterPro" id="IPR049052">
    <property type="entry name" value="nSTAND1"/>
</dbReference>
<feature type="repeat" description="WD" evidence="3">
    <location>
        <begin position="993"/>
        <end position="1027"/>
    </location>
</feature>
<evidence type="ECO:0000313" key="6">
    <source>
        <dbReference type="Proteomes" id="UP000239209"/>
    </source>
</evidence>